<evidence type="ECO:0000313" key="2">
    <source>
        <dbReference type="Proteomes" id="UP000499080"/>
    </source>
</evidence>
<dbReference type="Proteomes" id="UP000499080">
    <property type="component" value="Unassembled WGS sequence"/>
</dbReference>
<sequence length="94" mass="10966">MESTDSQFLFPPRIDLIRDEGEHFPDGGFLTKLGRYRKWVFGPNCIGRCLRSVLGLLLFHLQRERQLRYLDFAMASIDSVAKLRHFISHGPIFN</sequence>
<name>A0A4Y2S723_ARAVE</name>
<protein>
    <submittedName>
        <fullName evidence="1">Uncharacterized protein</fullName>
    </submittedName>
</protein>
<dbReference type="AlphaFoldDB" id="A0A4Y2S723"/>
<comment type="caution">
    <text evidence="1">The sequence shown here is derived from an EMBL/GenBank/DDBJ whole genome shotgun (WGS) entry which is preliminary data.</text>
</comment>
<evidence type="ECO:0000313" key="1">
    <source>
        <dbReference type="EMBL" id="GBN83771.1"/>
    </source>
</evidence>
<gene>
    <name evidence="1" type="ORF">AVEN_122097_1</name>
</gene>
<dbReference type="EMBL" id="BGPR01020089">
    <property type="protein sequence ID" value="GBN83771.1"/>
    <property type="molecule type" value="Genomic_DNA"/>
</dbReference>
<accession>A0A4Y2S723</accession>
<proteinExistence type="predicted"/>
<reference evidence="1 2" key="1">
    <citation type="journal article" date="2019" name="Sci. Rep.">
        <title>Orb-weaving spider Araneus ventricosus genome elucidates the spidroin gene catalogue.</title>
        <authorList>
            <person name="Kono N."/>
            <person name="Nakamura H."/>
            <person name="Ohtoshi R."/>
            <person name="Moran D.A.P."/>
            <person name="Shinohara A."/>
            <person name="Yoshida Y."/>
            <person name="Fujiwara M."/>
            <person name="Mori M."/>
            <person name="Tomita M."/>
            <person name="Arakawa K."/>
        </authorList>
    </citation>
    <scope>NUCLEOTIDE SEQUENCE [LARGE SCALE GENOMIC DNA]</scope>
</reference>
<keyword evidence="2" id="KW-1185">Reference proteome</keyword>
<organism evidence="1 2">
    <name type="scientific">Araneus ventricosus</name>
    <name type="common">Orbweaver spider</name>
    <name type="synonym">Epeira ventricosa</name>
    <dbReference type="NCBI Taxonomy" id="182803"/>
    <lineage>
        <taxon>Eukaryota</taxon>
        <taxon>Metazoa</taxon>
        <taxon>Ecdysozoa</taxon>
        <taxon>Arthropoda</taxon>
        <taxon>Chelicerata</taxon>
        <taxon>Arachnida</taxon>
        <taxon>Araneae</taxon>
        <taxon>Araneomorphae</taxon>
        <taxon>Entelegynae</taxon>
        <taxon>Araneoidea</taxon>
        <taxon>Araneidae</taxon>
        <taxon>Araneus</taxon>
    </lineage>
</organism>